<gene>
    <name evidence="2" type="ORF">CGE01nite_19450</name>
</gene>
<feature type="chain" id="PRO_5021236161" description="Lipoprotein" evidence="1">
    <location>
        <begin position="30"/>
        <end position="137"/>
    </location>
</feature>
<dbReference type="EMBL" id="BJLQ01000018">
    <property type="protein sequence ID" value="GEA84694.1"/>
    <property type="molecule type" value="Genomic_DNA"/>
</dbReference>
<feature type="signal peptide" evidence="1">
    <location>
        <begin position="1"/>
        <end position="29"/>
    </location>
</feature>
<evidence type="ECO:0008006" key="4">
    <source>
        <dbReference type="Google" id="ProtNLM"/>
    </source>
</evidence>
<evidence type="ECO:0000313" key="2">
    <source>
        <dbReference type="EMBL" id="GEA84694.1"/>
    </source>
</evidence>
<proteinExistence type="predicted"/>
<comment type="caution">
    <text evidence="2">The sequence shown here is derived from an EMBL/GenBank/DDBJ whole genome shotgun (WGS) entry which is preliminary data.</text>
</comment>
<keyword evidence="1" id="KW-0732">Signal</keyword>
<evidence type="ECO:0000256" key="1">
    <source>
        <dbReference type="SAM" id="SignalP"/>
    </source>
</evidence>
<evidence type="ECO:0000313" key="3">
    <source>
        <dbReference type="Proteomes" id="UP000320461"/>
    </source>
</evidence>
<sequence>MSRYRLIVPLLLVAAVTGCSSAPSGSASAVVTYVDESGEQRVEVATEGARCDEAEPRRLGSPDEEIVFVVAVTGEATFRVRLGDELSFLSKGTASAPQGGIQVDGVTGTVVRSGISGTQTRVSAEAMLSAEVVCPDS</sequence>
<dbReference type="PROSITE" id="PS51257">
    <property type="entry name" value="PROKAR_LIPOPROTEIN"/>
    <property type="match status" value="1"/>
</dbReference>
<dbReference type="AlphaFoldDB" id="A0A4Y3KMT3"/>
<organism evidence="2 3">
    <name type="scientific">Cellulomonas gelida</name>
    <dbReference type="NCBI Taxonomy" id="1712"/>
    <lineage>
        <taxon>Bacteria</taxon>
        <taxon>Bacillati</taxon>
        <taxon>Actinomycetota</taxon>
        <taxon>Actinomycetes</taxon>
        <taxon>Micrococcales</taxon>
        <taxon>Cellulomonadaceae</taxon>
        <taxon>Cellulomonas</taxon>
    </lineage>
</organism>
<name>A0A4Y3KMT3_9CELL</name>
<dbReference type="RefSeq" id="WP_141370584.1">
    <property type="nucleotide sequence ID" value="NZ_BJLQ01000018.1"/>
</dbReference>
<dbReference type="Proteomes" id="UP000320461">
    <property type="component" value="Unassembled WGS sequence"/>
</dbReference>
<keyword evidence="3" id="KW-1185">Reference proteome</keyword>
<protein>
    <recommendedName>
        <fullName evidence="4">Lipoprotein</fullName>
    </recommendedName>
</protein>
<dbReference type="OrthoDB" id="9946414at2"/>
<accession>A0A4Y3KMT3</accession>
<reference evidence="2 3" key="1">
    <citation type="submission" date="2019-06" db="EMBL/GenBank/DDBJ databases">
        <title>Whole genome shotgun sequence of Cellulomonas gelida NBRC 3748.</title>
        <authorList>
            <person name="Hosoyama A."/>
            <person name="Uohara A."/>
            <person name="Ohji S."/>
            <person name="Ichikawa N."/>
        </authorList>
    </citation>
    <scope>NUCLEOTIDE SEQUENCE [LARGE SCALE GENOMIC DNA]</scope>
    <source>
        <strain evidence="2 3">NBRC 3748</strain>
    </source>
</reference>